<dbReference type="AlphaFoldDB" id="A0A8J6UKB0"/>
<evidence type="ECO:0000313" key="6">
    <source>
        <dbReference type="EMBL" id="MBD1399167.1"/>
    </source>
</evidence>
<dbReference type="PANTHER" id="PTHR30404">
    <property type="entry name" value="N-ACETYLMURAMOYL-L-ALANINE AMIDASE"/>
    <property type="match status" value="1"/>
</dbReference>
<evidence type="ECO:0000256" key="1">
    <source>
        <dbReference type="ARBA" id="ARBA00001561"/>
    </source>
</evidence>
<evidence type="ECO:0000259" key="5">
    <source>
        <dbReference type="SMART" id="SM00646"/>
    </source>
</evidence>
<reference evidence="6" key="1">
    <citation type="submission" date="2020-09" db="EMBL/GenBank/DDBJ databases">
        <title>Pelobacter alkaliphilus sp. nov., a novel anaerobic arsenate-reducing bacterium from terrestrial mud volcano.</title>
        <authorList>
            <person name="Khomyakova M.A."/>
            <person name="Merkel A.Y."/>
            <person name="Slobodkin A.I."/>
        </authorList>
    </citation>
    <scope>NUCLEOTIDE SEQUENCE</scope>
    <source>
        <strain evidence="6">M08fum</strain>
    </source>
</reference>
<evidence type="ECO:0000256" key="2">
    <source>
        <dbReference type="ARBA" id="ARBA00011901"/>
    </source>
</evidence>
<name>A0A8J6UKB0_9BACT</name>
<dbReference type="CDD" id="cd02696">
    <property type="entry name" value="MurNAc-LAA"/>
    <property type="match status" value="1"/>
</dbReference>
<evidence type="ECO:0000313" key="7">
    <source>
        <dbReference type="Proteomes" id="UP000632828"/>
    </source>
</evidence>
<proteinExistence type="predicted"/>
<feature type="domain" description="MurNAc-LAA" evidence="5">
    <location>
        <begin position="405"/>
        <end position="556"/>
    </location>
</feature>
<sequence length="568" mass="63031">MRIVLFVALLQLLLLFSAVDSGQAQGTSYVELRQDYQQLITSAQLQRQRTNWERLISNFDRFIAQRPGDTAIENAYFLRARTWHGLSQASGGRSDAEEAIRLYLDLAKRFPASRFADDALFHAAEIAQQRLNDQSRAIGLYRRVIHDTPTGDMVSEARKKLTALSVTVPPEPVTTNVEQHQYEEVAQAPLLQSIRYWSGPEYTRVVLDLSAPVVAKPNLLRGNSPRLYFDLVYTDLSGQLPDEIIINNGLVQRVRASRFDTQRSRVVIDLERELEYRITTLDNPHRLVVDIMGSPSRAPQVQIARPPSTSPIADDSIAHILGSSASKQPVMRIKQQSNGDGIRLIVVDPGHGGRDPGAIGPNGTREKDVNLAMAKILAAALRQQLGVKVLLTREDDRYLELRERTEYANRVGADLFISLHANATTGSRAYGVETYFLNLAKTDEAAAVAARENGMTLQDISNLEAILFDLMANAKINESSRLAAEVQQSLVAGLSSRYSNIRDLGVKQGPFHVLLGATMPSALVESAFITNPREEKRLNSVDYQRHVANAIVQGIKKYAAAMGQVAWK</sequence>
<dbReference type="Gene3D" id="3.40.630.40">
    <property type="entry name" value="Zn-dependent exopeptidases"/>
    <property type="match status" value="1"/>
</dbReference>
<accession>A0A8J6UKB0</accession>
<organism evidence="6 7">
    <name type="scientific">Pelovirga terrestris</name>
    <dbReference type="NCBI Taxonomy" id="2771352"/>
    <lineage>
        <taxon>Bacteria</taxon>
        <taxon>Pseudomonadati</taxon>
        <taxon>Thermodesulfobacteriota</taxon>
        <taxon>Desulfuromonadia</taxon>
        <taxon>Geobacterales</taxon>
        <taxon>Geobacteraceae</taxon>
        <taxon>Pelovirga</taxon>
    </lineage>
</organism>
<feature type="signal peptide" evidence="4">
    <location>
        <begin position="1"/>
        <end position="24"/>
    </location>
</feature>
<dbReference type="EC" id="3.5.1.28" evidence="2"/>
<dbReference type="GO" id="GO:0008745">
    <property type="term" value="F:N-acetylmuramoyl-L-alanine amidase activity"/>
    <property type="evidence" value="ECO:0007669"/>
    <property type="project" value="UniProtKB-EC"/>
</dbReference>
<dbReference type="InterPro" id="IPR002508">
    <property type="entry name" value="MurNAc-LAA_cat"/>
</dbReference>
<dbReference type="GO" id="GO:0030288">
    <property type="term" value="C:outer membrane-bounded periplasmic space"/>
    <property type="evidence" value="ECO:0007669"/>
    <property type="project" value="TreeGrafter"/>
</dbReference>
<dbReference type="SMART" id="SM00646">
    <property type="entry name" value="Ami_3"/>
    <property type="match status" value="1"/>
</dbReference>
<dbReference type="PANTHER" id="PTHR30404:SF0">
    <property type="entry name" value="N-ACETYLMURAMOYL-L-ALANINE AMIDASE AMIC"/>
    <property type="match status" value="1"/>
</dbReference>
<dbReference type="Gene3D" id="1.25.40.10">
    <property type="entry name" value="Tetratricopeptide repeat domain"/>
    <property type="match status" value="1"/>
</dbReference>
<dbReference type="SUPFAM" id="SSF53187">
    <property type="entry name" value="Zn-dependent exopeptidases"/>
    <property type="match status" value="1"/>
</dbReference>
<gene>
    <name evidence="6" type="ORF">ICT70_00610</name>
</gene>
<evidence type="ECO:0000256" key="4">
    <source>
        <dbReference type="SAM" id="SignalP"/>
    </source>
</evidence>
<keyword evidence="7" id="KW-1185">Reference proteome</keyword>
<comment type="catalytic activity">
    <reaction evidence="1">
        <text>Hydrolyzes the link between N-acetylmuramoyl residues and L-amino acid residues in certain cell-wall glycopeptides.</text>
        <dbReference type="EC" id="3.5.1.28"/>
    </reaction>
</comment>
<dbReference type="InterPro" id="IPR011990">
    <property type="entry name" value="TPR-like_helical_dom_sf"/>
</dbReference>
<dbReference type="FunFam" id="3.40.630.40:FF:000005">
    <property type="entry name" value="N-acetylmuramoyl-L-alanine amidase (AmiA)"/>
    <property type="match status" value="1"/>
</dbReference>
<keyword evidence="3" id="KW-0378">Hydrolase</keyword>
<dbReference type="InterPro" id="IPR021731">
    <property type="entry name" value="AMIN_dom"/>
</dbReference>
<comment type="caution">
    <text evidence="6">The sequence shown here is derived from an EMBL/GenBank/DDBJ whole genome shotgun (WGS) entry which is preliminary data.</text>
</comment>
<protein>
    <recommendedName>
        <fullName evidence="2">N-acetylmuramoyl-L-alanine amidase</fullName>
        <ecNumber evidence="2">3.5.1.28</ecNumber>
    </recommendedName>
</protein>
<dbReference type="Gene3D" id="2.60.40.3500">
    <property type="match status" value="1"/>
</dbReference>
<dbReference type="EMBL" id="JACWUN010000001">
    <property type="protein sequence ID" value="MBD1399167.1"/>
    <property type="molecule type" value="Genomic_DNA"/>
</dbReference>
<dbReference type="GO" id="GO:0009253">
    <property type="term" value="P:peptidoglycan catabolic process"/>
    <property type="evidence" value="ECO:0007669"/>
    <property type="project" value="InterPro"/>
</dbReference>
<dbReference type="InterPro" id="IPR050695">
    <property type="entry name" value="N-acetylmuramoyl_amidase_3"/>
</dbReference>
<dbReference type="Proteomes" id="UP000632828">
    <property type="component" value="Unassembled WGS sequence"/>
</dbReference>
<dbReference type="Pfam" id="PF11741">
    <property type="entry name" value="AMIN"/>
    <property type="match status" value="1"/>
</dbReference>
<dbReference type="RefSeq" id="WP_191153442.1">
    <property type="nucleotide sequence ID" value="NZ_JACWUN010000001.1"/>
</dbReference>
<dbReference type="Pfam" id="PF01520">
    <property type="entry name" value="Amidase_3"/>
    <property type="match status" value="1"/>
</dbReference>
<evidence type="ECO:0000256" key="3">
    <source>
        <dbReference type="ARBA" id="ARBA00022801"/>
    </source>
</evidence>
<feature type="chain" id="PRO_5035203795" description="N-acetylmuramoyl-L-alanine amidase" evidence="4">
    <location>
        <begin position="25"/>
        <end position="568"/>
    </location>
</feature>
<keyword evidence="4" id="KW-0732">Signal</keyword>